<proteinExistence type="predicted"/>
<name>A0A2P2IW12_RHIMU</name>
<dbReference type="EMBL" id="GGEC01004916">
    <property type="protein sequence ID" value="MBW85399.1"/>
    <property type="molecule type" value="Transcribed_RNA"/>
</dbReference>
<organism evidence="1">
    <name type="scientific">Rhizophora mucronata</name>
    <name type="common">Asiatic mangrove</name>
    <dbReference type="NCBI Taxonomy" id="61149"/>
    <lineage>
        <taxon>Eukaryota</taxon>
        <taxon>Viridiplantae</taxon>
        <taxon>Streptophyta</taxon>
        <taxon>Embryophyta</taxon>
        <taxon>Tracheophyta</taxon>
        <taxon>Spermatophyta</taxon>
        <taxon>Magnoliopsida</taxon>
        <taxon>eudicotyledons</taxon>
        <taxon>Gunneridae</taxon>
        <taxon>Pentapetalae</taxon>
        <taxon>rosids</taxon>
        <taxon>fabids</taxon>
        <taxon>Malpighiales</taxon>
        <taxon>Rhizophoraceae</taxon>
        <taxon>Rhizophora</taxon>
    </lineage>
</organism>
<dbReference type="AlphaFoldDB" id="A0A2P2IW12"/>
<sequence>MVPLCSFSFARVLVRIDQETPS</sequence>
<accession>A0A2P2IW12</accession>
<evidence type="ECO:0000313" key="1">
    <source>
        <dbReference type="EMBL" id="MBW85399.1"/>
    </source>
</evidence>
<protein>
    <submittedName>
        <fullName evidence="1">Uncharacterized protein</fullName>
    </submittedName>
</protein>
<reference evidence="1" key="1">
    <citation type="submission" date="2018-02" db="EMBL/GenBank/DDBJ databases">
        <title>Rhizophora mucronata_Transcriptome.</title>
        <authorList>
            <person name="Meera S.P."/>
            <person name="Sreeshan A."/>
            <person name="Augustine A."/>
        </authorList>
    </citation>
    <scope>NUCLEOTIDE SEQUENCE</scope>
    <source>
        <tissue evidence="1">Leaf</tissue>
    </source>
</reference>